<reference evidence="1 2" key="1">
    <citation type="submission" date="2016-04" db="EMBL/GenBank/DDBJ databases">
        <title>The genome of Intoshia linei affirms orthonectids as highly simplified spiralians.</title>
        <authorList>
            <person name="Mikhailov K.V."/>
            <person name="Slusarev G.S."/>
            <person name="Nikitin M.A."/>
            <person name="Logacheva M.D."/>
            <person name="Penin A."/>
            <person name="Aleoshin V."/>
            <person name="Panchin Y.V."/>
        </authorList>
    </citation>
    <scope>NUCLEOTIDE SEQUENCE [LARGE SCALE GENOMIC DNA]</scope>
    <source>
        <strain evidence="1">Intl2013</strain>
        <tissue evidence="1">Whole animal</tissue>
    </source>
</reference>
<dbReference type="AlphaFoldDB" id="A0A177AZ50"/>
<protein>
    <submittedName>
        <fullName evidence="1">Uncharacterized protein</fullName>
    </submittedName>
</protein>
<name>A0A177AZ50_9BILA</name>
<dbReference type="EMBL" id="LWCA01000738">
    <property type="protein sequence ID" value="OAF67140.1"/>
    <property type="molecule type" value="Genomic_DNA"/>
</dbReference>
<accession>A0A177AZ50</accession>
<evidence type="ECO:0000313" key="1">
    <source>
        <dbReference type="EMBL" id="OAF67140.1"/>
    </source>
</evidence>
<sequence length="151" mass="17143">MNLSQNKADISIKPVCANMSNVLKPVDSTTNQSLFMNKICNFEVEIKLKNTNVPYVSKPRRYPHAVIGKIIDKLHELEASDIIEKVDKCEWINALVHDDLRAKLMRNLAGGIAMDRFCTDLNKNATVAQMKLMIQSLKNINAIQKNLNLEY</sequence>
<comment type="caution">
    <text evidence="1">The sequence shown here is derived from an EMBL/GenBank/DDBJ whole genome shotgun (WGS) entry which is preliminary data.</text>
</comment>
<evidence type="ECO:0000313" key="2">
    <source>
        <dbReference type="Proteomes" id="UP000078046"/>
    </source>
</evidence>
<dbReference type="Proteomes" id="UP000078046">
    <property type="component" value="Unassembled WGS sequence"/>
</dbReference>
<gene>
    <name evidence="1" type="ORF">A3Q56_05128</name>
</gene>
<keyword evidence="2" id="KW-1185">Reference proteome</keyword>
<organism evidence="1 2">
    <name type="scientific">Intoshia linei</name>
    <dbReference type="NCBI Taxonomy" id="1819745"/>
    <lineage>
        <taxon>Eukaryota</taxon>
        <taxon>Metazoa</taxon>
        <taxon>Spiralia</taxon>
        <taxon>Lophotrochozoa</taxon>
        <taxon>Mesozoa</taxon>
        <taxon>Orthonectida</taxon>
        <taxon>Rhopaluridae</taxon>
        <taxon>Intoshia</taxon>
    </lineage>
</organism>
<proteinExistence type="predicted"/>